<feature type="region of interest" description="Disordered" evidence="1">
    <location>
        <begin position="100"/>
        <end position="119"/>
    </location>
</feature>
<gene>
    <name evidence="2" type="ORF">NDU88_004470</name>
</gene>
<dbReference type="EMBL" id="JANPWB010000012">
    <property type="protein sequence ID" value="KAJ1116254.1"/>
    <property type="molecule type" value="Genomic_DNA"/>
</dbReference>
<feature type="region of interest" description="Disordered" evidence="1">
    <location>
        <begin position="1"/>
        <end position="26"/>
    </location>
</feature>
<reference evidence="2" key="1">
    <citation type="journal article" date="2022" name="bioRxiv">
        <title>Sequencing and chromosome-scale assembly of the giantPleurodeles waltlgenome.</title>
        <authorList>
            <person name="Brown T."/>
            <person name="Elewa A."/>
            <person name="Iarovenko S."/>
            <person name="Subramanian E."/>
            <person name="Araus A.J."/>
            <person name="Petzold A."/>
            <person name="Susuki M."/>
            <person name="Suzuki K.-i.T."/>
            <person name="Hayashi T."/>
            <person name="Toyoda A."/>
            <person name="Oliveira C."/>
            <person name="Osipova E."/>
            <person name="Leigh N.D."/>
            <person name="Simon A."/>
            <person name="Yun M.H."/>
        </authorList>
    </citation>
    <scope>NUCLEOTIDE SEQUENCE</scope>
    <source>
        <strain evidence="2">20211129_DDA</strain>
        <tissue evidence="2">Liver</tissue>
    </source>
</reference>
<dbReference type="AlphaFoldDB" id="A0AAV7NNI8"/>
<feature type="compositionally biased region" description="Polar residues" evidence="1">
    <location>
        <begin position="11"/>
        <end position="23"/>
    </location>
</feature>
<feature type="region of interest" description="Disordered" evidence="1">
    <location>
        <begin position="179"/>
        <end position="205"/>
    </location>
</feature>
<proteinExistence type="predicted"/>
<feature type="compositionally biased region" description="Basic and acidic residues" evidence="1">
    <location>
        <begin position="1"/>
        <end position="10"/>
    </location>
</feature>
<comment type="caution">
    <text evidence="2">The sequence shown here is derived from an EMBL/GenBank/DDBJ whole genome shotgun (WGS) entry which is preliminary data.</text>
</comment>
<protein>
    <submittedName>
        <fullName evidence="2">Uncharacterized protein</fullName>
    </submittedName>
</protein>
<evidence type="ECO:0000313" key="3">
    <source>
        <dbReference type="Proteomes" id="UP001066276"/>
    </source>
</evidence>
<evidence type="ECO:0000256" key="1">
    <source>
        <dbReference type="SAM" id="MobiDB-lite"/>
    </source>
</evidence>
<organism evidence="2 3">
    <name type="scientific">Pleurodeles waltl</name>
    <name type="common">Iberian ribbed newt</name>
    <dbReference type="NCBI Taxonomy" id="8319"/>
    <lineage>
        <taxon>Eukaryota</taxon>
        <taxon>Metazoa</taxon>
        <taxon>Chordata</taxon>
        <taxon>Craniata</taxon>
        <taxon>Vertebrata</taxon>
        <taxon>Euteleostomi</taxon>
        <taxon>Amphibia</taxon>
        <taxon>Batrachia</taxon>
        <taxon>Caudata</taxon>
        <taxon>Salamandroidea</taxon>
        <taxon>Salamandridae</taxon>
        <taxon>Pleurodelinae</taxon>
        <taxon>Pleurodeles</taxon>
    </lineage>
</organism>
<name>A0AAV7NNI8_PLEWA</name>
<feature type="compositionally biased region" description="Polar residues" evidence="1">
    <location>
        <begin position="191"/>
        <end position="205"/>
    </location>
</feature>
<dbReference type="Proteomes" id="UP001066276">
    <property type="component" value="Chromosome 8"/>
</dbReference>
<evidence type="ECO:0000313" key="2">
    <source>
        <dbReference type="EMBL" id="KAJ1116254.1"/>
    </source>
</evidence>
<accession>A0AAV7NNI8</accession>
<keyword evidence="3" id="KW-1185">Reference proteome</keyword>
<sequence>MNDRNNEQDPRSQCSTNRKSGTSHYKCHNTDTLIVPYLIAEDDGSPGDMPVLDFPDDMDDELTNITKQTLQDVPGTLQTTPSVARRSTDAAAITEVPPITPVVRPASSNPAEDSDDTGTHFARTVVGVQRELAKEVRVGDAKYCIQPKGGAFVHDDNCRTGSSHARANIYLARTATKCEGNQHSRKGVDTTPPTTNLSTRAQMQY</sequence>